<dbReference type="PANTHER" id="PTHR43118:SF1">
    <property type="entry name" value="RHAMNOGALACTURONAN LYASE (EUROFUNG)"/>
    <property type="match status" value="1"/>
</dbReference>
<dbReference type="InterPro" id="IPR028994">
    <property type="entry name" value="Integrin_alpha_N"/>
</dbReference>
<dbReference type="GO" id="GO:0005975">
    <property type="term" value="P:carbohydrate metabolic process"/>
    <property type="evidence" value="ECO:0007669"/>
    <property type="project" value="InterPro"/>
</dbReference>
<evidence type="ECO:0000256" key="1">
    <source>
        <dbReference type="SAM" id="MobiDB-lite"/>
    </source>
</evidence>
<feature type="transmembrane region" description="Helical" evidence="2">
    <location>
        <begin position="12"/>
        <end position="29"/>
    </location>
</feature>
<dbReference type="Gene3D" id="2.60.40.10">
    <property type="entry name" value="Immunoglobulins"/>
    <property type="match status" value="1"/>
</dbReference>
<dbReference type="Pfam" id="PF21348">
    <property type="entry name" value="RGL11_C"/>
    <property type="match status" value="1"/>
</dbReference>
<dbReference type="Pfam" id="PF18370">
    <property type="entry name" value="RGI_lyase"/>
    <property type="match status" value="1"/>
</dbReference>
<dbReference type="Proteomes" id="UP000006835">
    <property type="component" value="Chromosome"/>
</dbReference>
<dbReference type="GO" id="GO:0030248">
    <property type="term" value="F:cellulose binding"/>
    <property type="evidence" value="ECO:0007669"/>
    <property type="project" value="InterPro"/>
</dbReference>
<keyword evidence="2" id="KW-0812">Transmembrane</keyword>
<dbReference type="Pfam" id="PF00942">
    <property type="entry name" value="CBM_3"/>
    <property type="match status" value="1"/>
</dbReference>
<gene>
    <name evidence="4" type="ordered locus">Calkro_0864</name>
</gene>
<dbReference type="SMART" id="SM01067">
    <property type="entry name" value="CBM_3"/>
    <property type="match status" value="1"/>
</dbReference>
<dbReference type="PANTHER" id="PTHR43118">
    <property type="entry name" value="RHAMNOGALACTURONAN LYASE (EUROFUNG)"/>
    <property type="match status" value="1"/>
</dbReference>
<dbReference type="PROSITE" id="PS51172">
    <property type="entry name" value="CBM3"/>
    <property type="match status" value="1"/>
</dbReference>
<feature type="compositionally biased region" description="Low complexity" evidence="1">
    <location>
        <begin position="629"/>
        <end position="656"/>
    </location>
</feature>
<dbReference type="InterPro" id="IPR036966">
    <property type="entry name" value="CBM3_sf"/>
</dbReference>
<dbReference type="Gene3D" id="2.60.40.710">
    <property type="entry name" value="Endoglucanase-like"/>
    <property type="match status" value="1"/>
</dbReference>
<dbReference type="InterPro" id="IPR041624">
    <property type="entry name" value="RGI_lyase"/>
</dbReference>
<feature type="compositionally biased region" description="Pro residues" evidence="1">
    <location>
        <begin position="657"/>
        <end position="685"/>
    </location>
</feature>
<dbReference type="CDD" id="cd10318">
    <property type="entry name" value="RGL11"/>
    <property type="match status" value="1"/>
</dbReference>
<dbReference type="CAZy" id="PL11">
    <property type="family name" value="Polysaccharide Lyase Family 11"/>
</dbReference>
<dbReference type="OrthoDB" id="9802318at2"/>
<keyword evidence="2" id="KW-0472">Membrane</keyword>
<feature type="domain" description="CBM3" evidence="3">
    <location>
        <begin position="690"/>
        <end position="843"/>
    </location>
</feature>
<dbReference type="HOGENOM" id="CLU_002616_3_0_9"/>
<dbReference type="InterPro" id="IPR008965">
    <property type="entry name" value="CBM2/CBM3_carb-bd_dom_sf"/>
</dbReference>
<feature type="region of interest" description="Disordered" evidence="1">
    <location>
        <begin position="629"/>
        <end position="689"/>
    </location>
</feature>
<organism evidence="4 5">
    <name type="scientific">Caldicellulosiruptor kronotskyensis (strain DSM 18902 / VKM B-2412 / 2002)</name>
    <dbReference type="NCBI Taxonomy" id="632348"/>
    <lineage>
        <taxon>Bacteria</taxon>
        <taxon>Bacillati</taxon>
        <taxon>Bacillota</taxon>
        <taxon>Bacillota incertae sedis</taxon>
        <taxon>Caldicellulosiruptorales</taxon>
        <taxon>Caldicellulosiruptoraceae</taxon>
        <taxon>Caldicellulosiruptor</taxon>
    </lineage>
</organism>
<dbReference type="CAZy" id="CBM3">
    <property type="family name" value="Carbohydrate-Binding Module Family 3"/>
</dbReference>
<sequence length="843" mass="92907">MLTNKKLREYVYFVSIIFFMTIILLNGQINVSKSNLALAATGSQIEKLNRGLIAIKVTNGVFLSWRMFGSDLANIGFNIYRNGVKITNTPIQNSTNYVDTAGTAASKYYVKAVINGVEVEQSEEVSVLSSNYIEIRLNKPANSPLGASYSPNDASVGDLDGDGEYEIVLKWDPSDSKDNSQSGYTSNVYLDAYKLNGKFLWRIDLGRNIRAGAHYTQFIVYDLDGDGKAEVACKTADGTIDGQGNVIGDPNADWRNSSGYILSGPEYLTIFEGATGRAIKTVNYIPPRGNVSSWGDSYGNRVDRFLAAVAYLDGNRPSLIMCRGYYTKTYIVAWNWRNGELTKLWQFDTGEIRDGYRDDYEGQGNHNLSVADVDNDGKDEIIYGAMVVDDNGAPLYSTKLGHGDAMHVTDIDPDRPGLEVWQCHEGSTGASLRDARTGQILVRVLTSGDCGRALTADINPRYRGLEMWAAGGISVRDCRGNVISNATPPINFAIWWDGDLGRELLDNIYIYKWDYNNNRSNTIFTASGCSSNNGTKATPCLCADILGDWREEVIFRTSDNNAIRIYTTTTLTDYKIPTLMHNRQYRVSIAWQNVAYNQPPHVSFYLGYETNVNNIYQYFEGYGQQPIATPSLTPMKTPTPTSTPLPTSTATSTPIPTATPTPTPTPRPTSTPTPTPTATPTPTPSSTPVAGGQIKVLYANKETNSTTNTIRPWLKVVNTGSSSIDLSRVTIRYWYTVDGERAQSAISDWAQIGASNVTFKFVKLSSSVSGADYYLEIGFKSGAGQLQAGKDTGEIQIRFNKSDWSNYNQGNDWSWMQSMTNYGENTKVTAYIDGVLVWGQAPK</sequence>
<accession>E4SDD1</accession>
<dbReference type="InterPro" id="IPR049366">
    <property type="entry name" value="RGL11_C"/>
</dbReference>
<dbReference type="InterPro" id="IPR001956">
    <property type="entry name" value="CBM3"/>
</dbReference>
<evidence type="ECO:0000313" key="5">
    <source>
        <dbReference type="Proteomes" id="UP000006835"/>
    </source>
</evidence>
<reference key="1">
    <citation type="submission" date="2010-11" db="EMBL/GenBank/DDBJ databases">
        <title>Complete sequence of Caldicellulosiruptor kronotskyensis 2002.</title>
        <authorList>
            <consortium name="US DOE Joint Genome Institute"/>
            <person name="Lucas S."/>
            <person name="Copeland A."/>
            <person name="Lapidus A."/>
            <person name="Cheng J.-F."/>
            <person name="Bruce D."/>
            <person name="Goodwin L."/>
            <person name="Pitluck S."/>
            <person name="Davenport K."/>
            <person name="Detter J.C."/>
            <person name="Han C."/>
            <person name="Tapia R."/>
            <person name="Land M."/>
            <person name="Hauser L."/>
            <person name="Jeffries C."/>
            <person name="Kyrpides N."/>
            <person name="Ivanova N."/>
            <person name="Mikhailova N."/>
            <person name="Blumer-Schuette S.E."/>
            <person name="Kelly R.M."/>
            <person name="Woyke T."/>
        </authorList>
    </citation>
    <scope>NUCLEOTIDE SEQUENCE</scope>
    <source>
        <strain>2002</strain>
    </source>
</reference>
<dbReference type="KEGG" id="ckn:Calkro_0864"/>
<evidence type="ECO:0000259" key="3">
    <source>
        <dbReference type="PROSITE" id="PS51172"/>
    </source>
</evidence>
<protein>
    <submittedName>
        <fullName evidence="4">Type 3a cellulose-binding domain protein</fullName>
    </submittedName>
</protein>
<keyword evidence="5" id="KW-1185">Reference proteome</keyword>
<evidence type="ECO:0000313" key="4">
    <source>
        <dbReference type="EMBL" id="ADQ45740.1"/>
    </source>
</evidence>
<dbReference type="RefSeq" id="WP_013429881.1">
    <property type="nucleotide sequence ID" value="NC_014720.1"/>
</dbReference>
<keyword evidence="2" id="KW-1133">Transmembrane helix</keyword>
<dbReference type="PATRIC" id="fig|632348.3.peg.918"/>
<dbReference type="InterPro" id="IPR034641">
    <property type="entry name" value="RGL11"/>
</dbReference>
<dbReference type="SUPFAM" id="SSF69318">
    <property type="entry name" value="Integrin alpha N-terminal domain"/>
    <property type="match status" value="1"/>
</dbReference>
<dbReference type="SUPFAM" id="SSF49384">
    <property type="entry name" value="Carbohydrate-binding domain"/>
    <property type="match status" value="1"/>
</dbReference>
<name>E4SDD1_CALK2</name>
<dbReference type="InterPro" id="IPR013783">
    <property type="entry name" value="Ig-like_fold"/>
</dbReference>
<dbReference type="AlphaFoldDB" id="E4SDD1"/>
<reference evidence="4 5" key="2">
    <citation type="journal article" date="2011" name="J. Bacteriol.">
        <title>Complete genome sequences for the anaerobic, extremely thermophilic plant biomass-degrading bacteria Caldicellulosiruptor hydrothermalis, Caldicellulosiruptor kristjanssonii, Caldicellulosiruptor kronotskyensis, Caldicellulosiruptor owensenis, and Caldicellulosiruptor lactoaceticus.</title>
        <authorList>
            <person name="Blumer-Schuette S.E."/>
            <person name="Ozdemir I."/>
            <person name="Mistry D."/>
            <person name="Lucas S."/>
            <person name="Lapidus A."/>
            <person name="Cheng J.F."/>
            <person name="Goodwin L.A."/>
            <person name="Pitluck S."/>
            <person name="Land M.L."/>
            <person name="Hauser L.J."/>
            <person name="Woyke T."/>
            <person name="Mikhailova N."/>
            <person name="Pati A."/>
            <person name="Kyrpides N.C."/>
            <person name="Ivanova N."/>
            <person name="Detter J.C."/>
            <person name="Walston-Davenport K."/>
            <person name="Han S."/>
            <person name="Adams M.W."/>
            <person name="Kelly R.M."/>
        </authorList>
    </citation>
    <scope>NUCLEOTIDE SEQUENCE [LARGE SCALE GENOMIC DNA]</scope>
    <source>
        <strain evidence="5">DSM 18902 / VKM B-2412 / 2002</strain>
    </source>
</reference>
<evidence type="ECO:0000256" key="2">
    <source>
        <dbReference type="SAM" id="Phobius"/>
    </source>
</evidence>
<dbReference type="EMBL" id="CP002330">
    <property type="protein sequence ID" value="ADQ45740.1"/>
    <property type="molecule type" value="Genomic_DNA"/>
</dbReference>
<proteinExistence type="predicted"/>